<comment type="caution">
    <text evidence="1">The sequence shown here is derived from an EMBL/GenBank/DDBJ whole genome shotgun (WGS) entry which is preliminary data.</text>
</comment>
<dbReference type="EMBL" id="BDLU01000024">
    <property type="protein sequence ID" value="GCE82555.1"/>
    <property type="molecule type" value="Genomic_DNA"/>
</dbReference>
<keyword evidence="2" id="KW-1185">Reference proteome</keyword>
<evidence type="ECO:0000313" key="1">
    <source>
        <dbReference type="EMBL" id="GCE82555.1"/>
    </source>
</evidence>
<protein>
    <recommendedName>
        <fullName evidence="3">Transposase</fullName>
    </recommendedName>
</protein>
<dbReference type="Proteomes" id="UP000315095">
    <property type="component" value="Unassembled WGS sequence"/>
</dbReference>
<reference evidence="2" key="1">
    <citation type="submission" date="2017-01" db="EMBL/GenBank/DDBJ databases">
        <title>Komagataeibacter sp. MSKU9 whole genome sequencing project.</title>
        <authorList>
            <person name="Matsutani M."/>
            <person name="Naloka K."/>
            <person name="Theeragool G."/>
            <person name="Yakushi T."/>
            <person name="Matsushita K."/>
        </authorList>
    </citation>
    <scope>NUCLEOTIDE SEQUENCE [LARGE SCALE GENOMIC DNA]</scope>
    <source>
        <strain evidence="2">MSKU9</strain>
    </source>
</reference>
<sequence length="134" mass="15300">MNHILVILSREQDGRDAAPPVGIIDSQSVKTAENGGPRGYDANWFRDALDETGIKPCIPGRKSRGKPVRYDRRQYKRRGHVRMLQGPEACRNTLRQMPACLLLSDLPRSNRHVWAMSPESGIKFNKNYGYRVYC</sequence>
<dbReference type="AlphaFoldDB" id="A0A4P5NSL8"/>
<organism evidence="1 2">
    <name type="scientific">Komagataeibacter diospyri</name>
    <dbReference type="NCBI Taxonomy" id="1932662"/>
    <lineage>
        <taxon>Bacteria</taxon>
        <taxon>Pseudomonadati</taxon>
        <taxon>Pseudomonadota</taxon>
        <taxon>Alphaproteobacteria</taxon>
        <taxon>Acetobacterales</taxon>
        <taxon>Acetobacteraceae</taxon>
        <taxon>Komagataeibacter</taxon>
    </lineage>
</organism>
<proteinExistence type="predicted"/>
<name>A0A4P5NSL8_9PROT</name>
<evidence type="ECO:0000313" key="2">
    <source>
        <dbReference type="Proteomes" id="UP000315095"/>
    </source>
</evidence>
<accession>A0A4P5NSL8</accession>
<evidence type="ECO:0008006" key="3">
    <source>
        <dbReference type="Google" id="ProtNLM"/>
    </source>
</evidence>
<gene>
    <name evidence="1" type="ORF">MSKU9_0696</name>
</gene>